<evidence type="ECO:0000313" key="1">
    <source>
        <dbReference type="EMBL" id="EAT76180.1"/>
    </source>
</evidence>
<gene>
    <name evidence="1" type="ORF">SNOG_16482</name>
</gene>
<dbReference type="EMBL" id="CH445372">
    <property type="protein sequence ID" value="EAT76180.1"/>
    <property type="molecule type" value="Genomic_DNA"/>
</dbReference>
<sequence length="34" mass="3677">MDLATPLGPHPDFVVQDGHAYSAVDIGLEMAYVF</sequence>
<dbReference type="GeneID" id="5983528"/>
<dbReference type="Proteomes" id="UP000001055">
    <property type="component" value="Unassembled WGS sequence"/>
</dbReference>
<dbReference type="HOGENOM" id="CLU_3377318_0_0_1"/>
<dbReference type="KEGG" id="pno:SNOG_16482"/>
<dbReference type="InParanoid" id="Q0TVI2"/>
<accession>Q0TVI2</accession>
<name>Q0TVI2_PHANO</name>
<dbReference type="RefSeq" id="XP_001806596.1">
    <property type="nucleotide sequence ID" value="XM_001806544.1"/>
</dbReference>
<protein>
    <submittedName>
        <fullName evidence="1">Uncharacterized protein</fullName>
    </submittedName>
</protein>
<reference evidence="2" key="1">
    <citation type="journal article" date="2007" name="Plant Cell">
        <title>Dothideomycete-plant interactions illuminated by genome sequencing and EST analysis of the wheat pathogen Stagonospora nodorum.</title>
        <authorList>
            <person name="Hane J.K."/>
            <person name="Lowe R.G."/>
            <person name="Solomon P.S."/>
            <person name="Tan K.C."/>
            <person name="Schoch C.L."/>
            <person name="Spatafora J.W."/>
            <person name="Crous P.W."/>
            <person name="Kodira C."/>
            <person name="Birren B.W."/>
            <person name="Galagan J.E."/>
            <person name="Torriani S.F."/>
            <person name="McDonald B.A."/>
            <person name="Oliver R.P."/>
        </authorList>
    </citation>
    <scope>NUCLEOTIDE SEQUENCE [LARGE SCALE GENOMIC DNA]</scope>
    <source>
        <strain evidence="2">SN15 / ATCC MYA-4574 / FGSC 10173</strain>
    </source>
</reference>
<organism evidence="1 2">
    <name type="scientific">Phaeosphaeria nodorum (strain SN15 / ATCC MYA-4574 / FGSC 10173)</name>
    <name type="common">Glume blotch fungus</name>
    <name type="synonym">Parastagonospora nodorum</name>
    <dbReference type="NCBI Taxonomy" id="321614"/>
    <lineage>
        <taxon>Eukaryota</taxon>
        <taxon>Fungi</taxon>
        <taxon>Dikarya</taxon>
        <taxon>Ascomycota</taxon>
        <taxon>Pezizomycotina</taxon>
        <taxon>Dothideomycetes</taxon>
        <taxon>Pleosporomycetidae</taxon>
        <taxon>Pleosporales</taxon>
        <taxon>Pleosporineae</taxon>
        <taxon>Phaeosphaeriaceae</taxon>
        <taxon>Parastagonospora</taxon>
    </lineage>
</organism>
<proteinExistence type="predicted"/>
<dbReference type="AlphaFoldDB" id="Q0TVI2"/>
<evidence type="ECO:0000313" key="2">
    <source>
        <dbReference type="Proteomes" id="UP000001055"/>
    </source>
</evidence>